<sequence length="215" mass="24329">MDLKVEANMVHVEGWHTQALNSHSFDLLPVVMDVIQHVYGPQGGSKHGPCRGMDLKVEANMVHVEGWHTQALNSHSFRPSSSGYGCHPTCCDMDLKVEANMVHVEGWHTQALNSHSFRPSSKWLWMSSNMFMDLKVEANMVHVEGWHTQALNSHSFRPSSEWLWMSSNMFMDLKVEANMVHVEGWHTQALNSHSFSLLPVVMDVIQHVVSDSTLS</sequence>
<evidence type="ECO:0000313" key="2">
    <source>
        <dbReference type="Proteomes" id="UP001189624"/>
    </source>
</evidence>
<reference evidence="1" key="1">
    <citation type="submission" date="2023-10" db="EMBL/GenBank/DDBJ databases">
        <authorList>
            <person name="Domelevo Entfellner J.-B."/>
        </authorList>
    </citation>
    <scope>NUCLEOTIDE SEQUENCE</scope>
</reference>
<organism evidence="1 2">
    <name type="scientific">Sphenostylis stenocarpa</name>
    <dbReference type="NCBI Taxonomy" id="92480"/>
    <lineage>
        <taxon>Eukaryota</taxon>
        <taxon>Viridiplantae</taxon>
        <taxon>Streptophyta</taxon>
        <taxon>Embryophyta</taxon>
        <taxon>Tracheophyta</taxon>
        <taxon>Spermatophyta</taxon>
        <taxon>Magnoliopsida</taxon>
        <taxon>eudicotyledons</taxon>
        <taxon>Gunneridae</taxon>
        <taxon>Pentapetalae</taxon>
        <taxon>rosids</taxon>
        <taxon>fabids</taxon>
        <taxon>Fabales</taxon>
        <taxon>Fabaceae</taxon>
        <taxon>Papilionoideae</taxon>
        <taxon>50 kb inversion clade</taxon>
        <taxon>NPAAA clade</taxon>
        <taxon>indigoferoid/millettioid clade</taxon>
        <taxon>Phaseoleae</taxon>
        <taxon>Sphenostylis</taxon>
    </lineage>
</organism>
<dbReference type="AlphaFoldDB" id="A0AA86VEK8"/>
<gene>
    <name evidence="1" type="ORF">AYBTSS11_LOCUS5738</name>
</gene>
<accession>A0AA86VEK8</accession>
<dbReference type="Gramene" id="rna-AYBTSS11_LOCUS5738">
    <property type="protein sequence ID" value="CAJ1932296.1"/>
    <property type="gene ID" value="gene-AYBTSS11_LOCUS5738"/>
</dbReference>
<protein>
    <submittedName>
        <fullName evidence="1">Uncharacterized protein</fullName>
    </submittedName>
</protein>
<evidence type="ECO:0000313" key="1">
    <source>
        <dbReference type="EMBL" id="CAJ1932296.1"/>
    </source>
</evidence>
<keyword evidence="2" id="KW-1185">Reference proteome</keyword>
<dbReference type="EMBL" id="OY731399">
    <property type="protein sequence ID" value="CAJ1932296.1"/>
    <property type="molecule type" value="Genomic_DNA"/>
</dbReference>
<name>A0AA86VEK8_9FABA</name>
<proteinExistence type="predicted"/>
<dbReference type="Proteomes" id="UP001189624">
    <property type="component" value="Chromosome 2"/>
</dbReference>